<dbReference type="Gene3D" id="1.10.510.10">
    <property type="entry name" value="Transferase(Phosphotransferase) domain 1"/>
    <property type="match status" value="1"/>
</dbReference>
<dbReference type="Pfam" id="PF00400">
    <property type="entry name" value="WD40"/>
    <property type="match status" value="6"/>
</dbReference>
<dbReference type="GO" id="GO:0004674">
    <property type="term" value="F:protein serine/threonine kinase activity"/>
    <property type="evidence" value="ECO:0007669"/>
    <property type="project" value="UniProtKB-KW"/>
</dbReference>
<dbReference type="SMART" id="SM00320">
    <property type="entry name" value="WD40"/>
    <property type="match status" value="6"/>
</dbReference>
<keyword evidence="1 5" id="KW-0853">WD repeat</keyword>
<keyword evidence="3 6" id="KW-0547">Nucleotide-binding</keyword>
<dbReference type="PROSITE" id="PS00108">
    <property type="entry name" value="PROTEIN_KINASE_ST"/>
    <property type="match status" value="1"/>
</dbReference>
<feature type="binding site" evidence="6">
    <location>
        <position position="41"/>
    </location>
    <ligand>
        <name>ATP</name>
        <dbReference type="ChEBI" id="CHEBI:30616"/>
    </ligand>
</feature>
<dbReference type="Pfam" id="PF00069">
    <property type="entry name" value="Pkinase"/>
    <property type="match status" value="1"/>
</dbReference>
<dbReference type="EMBL" id="QKUF01000020">
    <property type="protein sequence ID" value="PZW24911.1"/>
    <property type="molecule type" value="Genomic_DNA"/>
</dbReference>
<feature type="repeat" description="WD" evidence="5">
    <location>
        <begin position="541"/>
        <end position="573"/>
    </location>
</feature>
<feature type="repeat" description="WD" evidence="5">
    <location>
        <begin position="631"/>
        <end position="672"/>
    </location>
</feature>
<dbReference type="InterPro" id="IPR011047">
    <property type="entry name" value="Quinoprotein_ADH-like_sf"/>
</dbReference>
<dbReference type="PRINTS" id="PR00319">
    <property type="entry name" value="GPROTEINB"/>
</dbReference>
<dbReference type="InterPro" id="IPR000719">
    <property type="entry name" value="Prot_kinase_dom"/>
</dbReference>
<dbReference type="PROSITE" id="PS00107">
    <property type="entry name" value="PROTEIN_KINASE_ATP"/>
    <property type="match status" value="1"/>
</dbReference>
<keyword evidence="4 6" id="KW-0067">ATP-binding</keyword>
<evidence type="ECO:0000256" key="7">
    <source>
        <dbReference type="SAM" id="MobiDB-lite"/>
    </source>
</evidence>
<dbReference type="Proteomes" id="UP000248806">
    <property type="component" value="Unassembled WGS sequence"/>
</dbReference>
<dbReference type="InterPro" id="IPR017441">
    <property type="entry name" value="Protein_kinase_ATP_BS"/>
</dbReference>
<dbReference type="RefSeq" id="WP_111324838.1">
    <property type="nucleotide sequence ID" value="NZ_BIFX01000001.1"/>
</dbReference>
<dbReference type="AlphaFoldDB" id="A0A326U1R9"/>
<dbReference type="PROSITE" id="PS50082">
    <property type="entry name" value="WD_REPEATS_2"/>
    <property type="match status" value="4"/>
</dbReference>
<evidence type="ECO:0000259" key="8">
    <source>
        <dbReference type="PROSITE" id="PS50011"/>
    </source>
</evidence>
<evidence type="ECO:0000256" key="2">
    <source>
        <dbReference type="ARBA" id="ARBA00022737"/>
    </source>
</evidence>
<evidence type="ECO:0000256" key="4">
    <source>
        <dbReference type="ARBA" id="ARBA00022840"/>
    </source>
</evidence>
<evidence type="ECO:0000256" key="3">
    <source>
        <dbReference type="ARBA" id="ARBA00022741"/>
    </source>
</evidence>
<gene>
    <name evidence="9" type="ORF">EI42_04519</name>
</gene>
<dbReference type="InterPro" id="IPR008271">
    <property type="entry name" value="Ser/Thr_kinase_AS"/>
</dbReference>
<dbReference type="Gene3D" id="2.130.10.10">
    <property type="entry name" value="YVTN repeat-like/Quinoprotein amine dehydrogenase"/>
    <property type="match status" value="3"/>
</dbReference>
<keyword evidence="2" id="KW-0677">Repeat</keyword>
<dbReference type="InterPro" id="IPR015943">
    <property type="entry name" value="WD40/YVTN_repeat-like_dom_sf"/>
</dbReference>
<dbReference type="PROSITE" id="PS50011">
    <property type="entry name" value="PROTEIN_KINASE_DOM"/>
    <property type="match status" value="1"/>
</dbReference>
<dbReference type="CDD" id="cd14014">
    <property type="entry name" value="STKc_PknB_like"/>
    <property type="match status" value="1"/>
</dbReference>
<keyword evidence="9" id="KW-0418">Kinase</keyword>
<proteinExistence type="predicted"/>
<dbReference type="InterPro" id="IPR001680">
    <property type="entry name" value="WD40_rpt"/>
</dbReference>
<dbReference type="SUPFAM" id="SSF56112">
    <property type="entry name" value="Protein kinase-like (PK-like)"/>
    <property type="match status" value="1"/>
</dbReference>
<feature type="repeat" description="WD" evidence="5">
    <location>
        <begin position="589"/>
        <end position="630"/>
    </location>
</feature>
<accession>A0A326U1R9</accession>
<dbReference type="InterPro" id="IPR019775">
    <property type="entry name" value="WD40_repeat_CS"/>
</dbReference>
<comment type="caution">
    <text evidence="9">The sequence shown here is derived from an EMBL/GenBank/DDBJ whole genome shotgun (WGS) entry which is preliminary data.</text>
</comment>
<feature type="region of interest" description="Disordered" evidence="7">
    <location>
        <begin position="281"/>
        <end position="302"/>
    </location>
</feature>
<keyword evidence="9" id="KW-0808">Transferase</keyword>
<feature type="domain" description="Protein kinase" evidence="8">
    <location>
        <begin position="12"/>
        <end position="266"/>
    </location>
</feature>
<evidence type="ECO:0000313" key="10">
    <source>
        <dbReference type="Proteomes" id="UP000248806"/>
    </source>
</evidence>
<dbReference type="PROSITE" id="PS00678">
    <property type="entry name" value="WD_REPEATS_1"/>
    <property type="match status" value="2"/>
</dbReference>
<name>A0A326U1R9_THEHA</name>
<organism evidence="9 10">
    <name type="scientific">Thermosporothrix hazakensis</name>
    <dbReference type="NCBI Taxonomy" id="644383"/>
    <lineage>
        <taxon>Bacteria</taxon>
        <taxon>Bacillati</taxon>
        <taxon>Chloroflexota</taxon>
        <taxon>Ktedonobacteria</taxon>
        <taxon>Ktedonobacterales</taxon>
        <taxon>Thermosporotrichaceae</taxon>
        <taxon>Thermosporothrix</taxon>
    </lineage>
</organism>
<dbReference type="SUPFAM" id="SSF50998">
    <property type="entry name" value="Quinoprotein alcohol dehydrogenase-like"/>
    <property type="match status" value="1"/>
</dbReference>
<dbReference type="PANTHER" id="PTHR19879">
    <property type="entry name" value="TRANSCRIPTION INITIATION FACTOR TFIID"/>
    <property type="match status" value="1"/>
</dbReference>
<sequence length="716" mass="79662">MSERTGQQFGNYRLVRLIGKGGFADVYLGEHKYLKTQAAIKIMCQRMTTAHKKEFAHEAQTIVKLKHPHILKIYDFGFADDIPYIIMEYAEKGTLLKRHPRGVRVPLLSVVSYVKQVASALQYAHDNKIIHRDIKPENMLLDEQDRVILSDFGLAATAHNTISMQRVDRSGTPHYMAPEQFQGKPRPASDQYALGIVVYEWLCGERPFNGASPFELGWHHAYDQPPPLSKKNTFISAEVEKVVLTALAKDPQQRFKSILEFAEALEQAGQAARPVKLIMPRQQDPAPQLAGTPFLSPGREEATEEHSMQSLAVQPLFRQDMPLASVASMADIPSLDLPDDLEIPPHLQELSPTQLRGPEMSPALFKGPELSPSLLKGRELSPSVFKGPELSPALQKPAPRFPHTPWRAAMGEEPVGTLLCVYRGHTSKIHTLSWSLDSKWIASGSMDCFCIWDGRSGKVAFTTPHTGNITAWAPNGRHRAMVQYGELTVIDAQEHQKVHQYIEGWIDAMAWSPDSRFLALGGESGKVYIWDVINDQSVITHRSHSKGIKSLAWSPDGRYIAAAGDDGLISIWDNAPKIRFLARKASVVFRGHIASIRGLAWSPDGSRIVSSSWDNTVQVWDASTAATLVHYRMHSGLVNSLSWSPDSKYIASGGQDHTVQVWDASSGQIIYTYEGHRQDVSNVAWSPDGTRIASVDTFSGDEEGNQVYSVQVWQTI</sequence>
<keyword evidence="10" id="KW-1185">Reference proteome</keyword>
<evidence type="ECO:0000256" key="1">
    <source>
        <dbReference type="ARBA" id="ARBA00022574"/>
    </source>
</evidence>
<dbReference type="CDD" id="cd00200">
    <property type="entry name" value="WD40"/>
    <property type="match status" value="1"/>
</dbReference>
<dbReference type="PANTHER" id="PTHR19879:SF9">
    <property type="entry name" value="TRANSCRIPTION INITIATION FACTOR TFIID SUBUNIT 5"/>
    <property type="match status" value="1"/>
</dbReference>
<dbReference type="SMART" id="SM00220">
    <property type="entry name" value="S_TKc"/>
    <property type="match status" value="1"/>
</dbReference>
<evidence type="ECO:0000313" key="9">
    <source>
        <dbReference type="EMBL" id="PZW24911.1"/>
    </source>
</evidence>
<dbReference type="InterPro" id="IPR011009">
    <property type="entry name" value="Kinase-like_dom_sf"/>
</dbReference>
<dbReference type="PROSITE" id="PS50294">
    <property type="entry name" value="WD_REPEATS_REGION"/>
    <property type="match status" value="3"/>
</dbReference>
<dbReference type="OrthoDB" id="9812686at2"/>
<evidence type="ECO:0000256" key="6">
    <source>
        <dbReference type="PROSITE-ProRule" id="PRU10141"/>
    </source>
</evidence>
<dbReference type="InterPro" id="IPR001632">
    <property type="entry name" value="WD40_G-protein_beta-like"/>
</dbReference>
<keyword evidence="9" id="KW-0723">Serine/threonine-protein kinase</keyword>
<protein>
    <submittedName>
        <fullName evidence="9">Serine/threonine protein kinase</fullName>
    </submittedName>
</protein>
<dbReference type="GO" id="GO:0005524">
    <property type="term" value="F:ATP binding"/>
    <property type="evidence" value="ECO:0007669"/>
    <property type="project" value="UniProtKB-UniRule"/>
</dbReference>
<reference evidence="9 10" key="1">
    <citation type="submission" date="2018-06" db="EMBL/GenBank/DDBJ databases">
        <title>Genomic Encyclopedia of Archaeal and Bacterial Type Strains, Phase II (KMG-II): from individual species to whole genera.</title>
        <authorList>
            <person name="Goeker M."/>
        </authorList>
    </citation>
    <scope>NUCLEOTIDE SEQUENCE [LARGE SCALE GENOMIC DNA]</scope>
    <source>
        <strain evidence="9 10">ATCC BAA-1881</strain>
    </source>
</reference>
<dbReference type="InterPro" id="IPR020472">
    <property type="entry name" value="WD40_PAC1"/>
</dbReference>
<evidence type="ECO:0000256" key="5">
    <source>
        <dbReference type="PROSITE-ProRule" id="PRU00221"/>
    </source>
</evidence>
<feature type="repeat" description="WD" evidence="5">
    <location>
        <begin position="506"/>
        <end position="540"/>
    </location>
</feature>
<dbReference type="PRINTS" id="PR00320">
    <property type="entry name" value="GPROTEINBRPT"/>
</dbReference>